<dbReference type="AlphaFoldDB" id="A0A1I5U4C0"/>
<dbReference type="EMBL" id="FOXO01000011">
    <property type="protein sequence ID" value="SFP90090.1"/>
    <property type="molecule type" value="Genomic_DNA"/>
</dbReference>
<dbReference type="CDD" id="cd14792">
    <property type="entry name" value="GH27"/>
    <property type="match status" value="1"/>
</dbReference>
<evidence type="ECO:0000256" key="4">
    <source>
        <dbReference type="RuleBase" id="RU361168"/>
    </source>
</evidence>
<gene>
    <name evidence="5" type="ORF">SAMN04487928_11155</name>
</gene>
<reference evidence="6" key="1">
    <citation type="submission" date="2016-10" db="EMBL/GenBank/DDBJ databases">
        <authorList>
            <person name="Varghese N."/>
            <person name="Submissions S."/>
        </authorList>
    </citation>
    <scope>NUCLEOTIDE SEQUENCE [LARGE SCALE GENOMIC DNA]</scope>
    <source>
        <strain evidence="6">P18</strain>
    </source>
</reference>
<dbReference type="GO" id="GO:0004557">
    <property type="term" value="F:alpha-galactosidase activity"/>
    <property type="evidence" value="ECO:0007669"/>
    <property type="project" value="UniProtKB-EC"/>
</dbReference>
<protein>
    <recommendedName>
        <fullName evidence="4">Alpha-galactosidase</fullName>
        <ecNumber evidence="4">3.2.1.22</ecNumber>
    </recommendedName>
    <alternativeName>
        <fullName evidence="4">Melibiase</fullName>
    </alternativeName>
</protein>
<keyword evidence="2 4" id="KW-0378">Hydrolase</keyword>
<dbReference type="SUPFAM" id="SSF51445">
    <property type="entry name" value="(Trans)glycosidases"/>
    <property type="match status" value="2"/>
</dbReference>
<dbReference type="InterPro" id="IPR002241">
    <property type="entry name" value="Glyco_hydro_27"/>
</dbReference>
<dbReference type="InterPro" id="IPR017853">
    <property type="entry name" value="GH"/>
</dbReference>
<dbReference type="GO" id="GO:0005975">
    <property type="term" value="P:carbohydrate metabolic process"/>
    <property type="evidence" value="ECO:0007669"/>
    <property type="project" value="InterPro"/>
</dbReference>
<comment type="catalytic activity">
    <reaction evidence="4">
        <text>Hydrolysis of terminal, non-reducing alpha-D-galactose residues in alpha-D-galactosides, including galactose oligosaccharides, galactomannans and galactolipids.</text>
        <dbReference type="EC" id="3.2.1.22"/>
    </reaction>
</comment>
<dbReference type="PANTHER" id="PTHR11452:SF75">
    <property type="entry name" value="ALPHA-GALACTOSIDASE MEL1"/>
    <property type="match status" value="1"/>
</dbReference>
<sequence length="608" mass="68255">MGYENLRPDEIESAGRFDSFDDGKVMFGKQKNKLPAMGWNSWNAFGSGNTEALTKIMADKFIELGLDKLGYKYIILDDGCYKTERVEDKLSNEDVKFPSGFKALSDYIHERGLKFGMYNDIGTNLCAGAQVGTCGHEAMDAANYIEWGVDFLKVDNCYYPFDNATFSNAENARYTFAPNIRAVKVCASDGSFEKIYSAVKDGVIVGRRAEKVNDDGYVTKIGTFDGTGPDATPVGLQSSELVFNVDVPSDGEYSIFVQYATGKEEGVGEWLQIMVEGEMIFDGFLKETESPASFVWSTSPSDEKSGFVCRLHKGINKVRIMNHRRQENTLNSYGRLLKELKRLSPDKDIYYSACEWGKTQPQNWGKKVCDSWRILNDITFRVGSDGDPGHGDWTSDYTTGVAVQYNKAVIMDEFAGLSKGWNDPDMLMIGMDGLNEIQCKTHMAMWCMMNSPLMLGLDLRRVSKGDWIYKIISNEKLISLNQDTLGIQAKRVYSSIAVGDPSKEYIRDNDRVDILVKPLSGERFAISFINVSEKDKEETFKITLKDILKAFADNEKSVYLKAFENAKKLEALDVYTDDTFTILDGCIEVSNLKAFDNITFIVSLSDEK</sequence>
<evidence type="ECO:0000313" key="6">
    <source>
        <dbReference type="Proteomes" id="UP000182624"/>
    </source>
</evidence>
<dbReference type="PANTHER" id="PTHR11452">
    <property type="entry name" value="ALPHA-GALACTOSIDASE/ALPHA-N-ACETYLGALACTOSAMINIDASE"/>
    <property type="match status" value="1"/>
</dbReference>
<evidence type="ECO:0000256" key="3">
    <source>
        <dbReference type="ARBA" id="ARBA00023295"/>
    </source>
</evidence>
<organism evidence="5 6">
    <name type="scientific">Butyrivibrio proteoclasticus</name>
    <dbReference type="NCBI Taxonomy" id="43305"/>
    <lineage>
        <taxon>Bacteria</taxon>
        <taxon>Bacillati</taxon>
        <taxon>Bacillota</taxon>
        <taxon>Clostridia</taxon>
        <taxon>Lachnospirales</taxon>
        <taxon>Lachnospiraceae</taxon>
        <taxon>Butyrivibrio</taxon>
    </lineage>
</organism>
<dbReference type="Gene3D" id="3.20.20.70">
    <property type="entry name" value="Aldolase class I"/>
    <property type="match status" value="2"/>
</dbReference>
<dbReference type="PRINTS" id="PR00740">
    <property type="entry name" value="GLHYDRLASE27"/>
</dbReference>
<keyword evidence="4" id="KW-1015">Disulfide bond</keyword>
<dbReference type="InterPro" id="IPR013785">
    <property type="entry name" value="Aldolase_TIM"/>
</dbReference>
<dbReference type="Proteomes" id="UP000182624">
    <property type="component" value="Unassembled WGS sequence"/>
</dbReference>
<keyword evidence="3 4" id="KW-0326">Glycosidase</keyword>
<proteinExistence type="inferred from homology"/>
<dbReference type="RefSeq" id="WP_074887299.1">
    <property type="nucleotide sequence ID" value="NZ_FOXO01000011.1"/>
</dbReference>
<comment type="similarity">
    <text evidence="1 4">Belongs to the glycosyl hydrolase 27 family.</text>
</comment>
<accession>A0A1I5U4C0</accession>
<evidence type="ECO:0000256" key="1">
    <source>
        <dbReference type="ARBA" id="ARBA00009743"/>
    </source>
</evidence>
<dbReference type="Pfam" id="PF16499">
    <property type="entry name" value="Melibiase_2"/>
    <property type="match status" value="2"/>
</dbReference>
<keyword evidence="6" id="KW-1185">Reference proteome</keyword>
<dbReference type="EC" id="3.2.1.22" evidence="4"/>
<name>A0A1I5U4C0_9FIRM</name>
<dbReference type="OrthoDB" id="9807519at2"/>
<evidence type="ECO:0000313" key="5">
    <source>
        <dbReference type="EMBL" id="SFP90090.1"/>
    </source>
</evidence>
<evidence type="ECO:0000256" key="2">
    <source>
        <dbReference type="ARBA" id="ARBA00022801"/>
    </source>
</evidence>